<dbReference type="Proteomes" id="UP000595437">
    <property type="component" value="Chromosome 8"/>
</dbReference>
<name>A0A7T8HKC2_CALRO</name>
<accession>A0A7T8HKC2</accession>
<gene>
    <name evidence="2" type="ORF">FKW44_013088</name>
</gene>
<feature type="non-terminal residue" evidence="2">
    <location>
        <position position="1"/>
    </location>
</feature>
<dbReference type="AlphaFoldDB" id="A0A7T8HKC2"/>
<dbReference type="EMBL" id="CP045897">
    <property type="protein sequence ID" value="QQP51662.1"/>
    <property type="molecule type" value="Genomic_DNA"/>
</dbReference>
<protein>
    <submittedName>
        <fullName evidence="2">Uncharacterized protein</fullName>
    </submittedName>
</protein>
<evidence type="ECO:0000313" key="3">
    <source>
        <dbReference type="Proteomes" id="UP000595437"/>
    </source>
</evidence>
<feature type="region of interest" description="Disordered" evidence="1">
    <location>
        <begin position="16"/>
        <end position="106"/>
    </location>
</feature>
<evidence type="ECO:0000256" key="1">
    <source>
        <dbReference type="SAM" id="MobiDB-lite"/>
    </source>
</evidence>
<keyword evidence="3" id="KW-1185">Reference proteome</keyword>
<sequence length="106" mass="12345">CPNMFVRWNEYIKHLSDKEKTAEDIDTSETLLGKKEGNKDNETETSKPNYVIESIEETQTKENKETEKNKKETADEKNKRDSPQRNGMVTEEEDADCMTEKNVNLK</sequence>
<proteinExistence type="predicted"/>
<reference evidence="3" key="1">
    <citation type="submission" date="2021-01" db="EMBL/GenBank/DDBJ databases">
        <title>Caligus Genome Assembly.</title>
        <authorList>
            <person name="Gallardo-Escarate C."/>
        </authorList>
    </citation>
    <scope>NUCLEOTIDE SEQUENCE [LARGE SCALE GENOMIC DNA]</scope>
</reference>
<organism evidence="2 3">
    <name type="scientific">Caligus rogercresseyi</name>
    <name type="common">Sea louse</name>
    <dbReference type="NCBI Taxonomy" id="217165"/>
    <lineage>
        <taxon>Eukaryota</taxon>
        <taxon>Metazoa</taxon>
        <taxon>Ecdysozoa</taxon>
        <taxon>Arthropoda</taxon>
        <taxon>Crustacea</taxon>
        <taxon>Multicrustacea</taxon>
        <taxon>Hexanauplia</taxon>
        <taxon>Copepoda</taxon>
        <taxon>Siphonostomatoida</taxon>
        <taxon>Caligidae</taxon>
        <taxon>Caligus</taxon>
    </lineage>
</organism>
<feature type="compositionally biased region" description="Basic and acidic residues" evidence="1">
    <location>
        <begin position="58"/>
        <end position="83"/>
    </location>
</feature>
<feature type="compositionally biased region" description="Basic and acidic residues" evidence="1">
    <location>
        <begin position="32"/>
        <end position="45"/>
    </location>
</feature>
<evidence type="ECO:0000313" key="2">
    <source>
        <dbReference type="EMBL" id="QQP51662.1"/>
    </source>
</evidence>